<gene>
    <name evidence="1" type="ORF">ACFSF0_00470</name>
</gene>
<protein>
    <submittedName>
        <fullName evidence="1">DUF2513 domain-containing protein</fullName>
    </submittedName>
</protein>
<dbReference type="EMBL" id="JBHUEJ010000002">
    <property type="protein sequence ID" value="MFD1709071.1"/>
    <property type="molecule type" value="Genomic_DNA"/>
</dbReference>
<dbReference type="Proteomes" id="UP001597304">
    <property type="component" value="Unassembled WGS sequence"/>
</dbReference>
<accession>A0ABW4KPA1</accession>
<name>A0ABW4KPA1_9BURK</name>
<dbReference type="Pfam" id="PF10711">
    <property type="entry name" value="DUF2513"/>
    <property type="match status" value="1"/>
</dbReference>
<organism evidence="1 2">
    <name type="scientific">Ottowia flava</name>
    <dbReference type="NCBI Taxonomy" id="2675430"/>
    <lineage>
        <taxon>Bacteria</taxon>
        <taxon>Pseudomonadati</taxon>
        <taxon>Pseudomonadota</taxon>
        <taxon>Betaproteobacteria</taxon>
        <taxon>Burkholderiales</taxon>
        <taxon>Comamonadaceae</taxon>
        <taxon>Ottowia</taxon>
    </lineage>
</organism>
<proteinExistence type="predicted"/>
<comment type="caution">
    <text evidence="1">The sequence shown here is derived from an EMBL/GenBank/DDBJ whole genome shotgun (WGS) entry which is preliminary data.</text>
</comment>
<dbReference type="InterPro" id="IPR019650">
    <property type="entry name" value="DUF2513"/>
</dbReference>
<keyword evidence="2" id="KW-1185">Reference proteome</keyword>
<evidence type="ECO:0000313" key="2">
    <source>
        <dbReference type="Proteomes" id="UP001597304"/>
    </source>
</evidence>
<reference evidence="2" key="1">
    <citation type="journal article" date="2019" name="Int. J. Syst. Evol. Microbiol.">
        <title>The Global Catalogue of Microorganisms (GCM) 10K type strain sequencing project: providing services to taxonomists for standard genome sequencing and annotation.</title>
        <authorList>
            <consortium name="The Broad Institute Genomics Platform"/>
            <consortium name="The Broad Institute Genome Sequencing Center for Infectious Disease"/>
            <person name="Wu L."/>
            <person name="Ma J."/>
        </authorList>
    </citation>
    <scope>NUCLEOTIDE SEQUENCE [LARGE SCALE GENOMIC DNA]</scope>
    <source>
        <strain evidence="2">LMG 29247</strain>
    </source>
</reference>
<dbReference type="RefSeq" id="WP_147914183.1">
    <property type="nucleotide sequence ID" value="NZ_JBHUEJ010000002.1"/>
</dbReference>
<evidence type="ECO:0000313" key="1">
    <source>
        <dbReference type="EMBL" id="MFD1709071.1"/>
    </source>
</evidence>
<sequence>MKRDMDLIRRIVLATADLPQYAQLQQLAGVDEREFVMHVAWLEEAGLVKANVRVGMSESDGQYAFVWRLTWAGCEFADAVRSDTIWKKAKETVIKPSASWTFDLLKEWLKTEISQGLPTLGRLGQ</sequence>